<sequence length="326" mass="36060">MLKSLMAVVAAQLVHATSRHSNLLESWNVDRRLLSAMSFVNETRAHAGVVQQGGLCSKGAYQHVEKLARLLSEDLIHTSRHYTQHSFGGIFANGGSNKFDYHQVKSRFIFDRVCAKQTQINQVCEVGFMAGHTAMLFAEAAPHAKVISFDLGSASLVPWLQTQNQRLRQAYGERWMGVVKGSSLQTVPAWHREHPNFKCDVVFVDGGKTTQIRAADFANFARMSHSHTLVFFDEVTTQSCVNGSSPESKCYTYNNGAHKIRDGTTAKTAAGANRASREGIIKVRQCQWPPGWEGQDGICAARFRIFASGTRSIGTVARKQLRSTVD</sequence>
<dbReference type="Gene3D" id="3.40.50.150">
    <property type="entry name" value="Vaccinia Virus protein VP39"/>
    <property type="match status" value="1"/>
</dbReference>
<evidence type="ECO:0008006" key="3">
    <source>
        <dbReference type="Google" id="ProtNLM"/>
    </source>
</evidence>
<proteinExistence type="predicted"/>
<accession>A0A7S0I119</accession>
<dbReference type="AlphaFoldDB" id="A0A7S0I119"/>
<gene>
    <name evidence="2" type="ORF">PANT1444_LOCUS19172</name>
</gene>
<dbReference type="SUPFAM" id="SSF53335">
    <property type="entry name" value="S-adenosyl-L-methionine-dependent methyltransferases"/>
    <property type="match status" value="1"/>
</dbReference>
<feature type="chain" id="PRO_5030867839" description="O-methyltransferase domain-containing protein" evidence="1">
    <location>
        <begin position="17"/>
        <end position="326"/>
    </location>
</feature>
<protein>
    <recommendedName>
        <fullName evidence="3">O-methyltransferase domain-containing protein</fullName>
    </recommendedName>
</protein>
<evidence type="ECO:0000313" key="2">
    <source>
        <dbReference type="EMBL" id="CAD8507839.1"/>
    </source>
</evidence>
<name>A0A7S0I119_9EUKA</name>
<dbReference type="Pfam" id="PF13578">
    <property type="entry name" value="Methyltransf_24"/>
    <property type="match status" value="1"/>
</dbReference>
<feature type="signal peptide" evidence="1">
    <location>
        <begin position="1"/>
        <end position="16"/>
    </location>
</feature>
<dbReference type="EMBL" id="HBEP01033864">
    <property type="protein sequence ID" value="CAD8507839.1"/>
    <property type="molecule type" value="Transcribed_RNA"/>
</dbReference>
<dbReference type="InterPro" id="IPR029063">
    <property type="entry name" value="SAM-dependent_MTases_sf"/>
</dbReference>
<evidence type="ECO:0000256" key="1">
    <source>
        <dbReference type="SAM" id="SignalP"/>
    </source>
</evidence>
<reference evidence="2" key="1">
    <citation type="submission" date="2021-01" db="EMBL/GenBank/DDBJ databases">
        <authorList>
            <person name="Corre E."/>
            <person name="Pelletier E."/>
            <person name="Niang G."/>
            <person name="Scheremetjew M."/>
            <person name="Finn R."/>
            <person name="Kale V."/>
            <person name="Holt S."/>
            <person name="Cochrane G."/>
            <person name="Meng A."/>
            <person name="Brown T."/>
            <person name="Cohen L."/>
        </authorList>
    </citation>
    <scope>NUCLEOTIDE SEQUENCE</scope>
    <source>
        <strain evidence="2">CCMP1374</strain>
    </source>
</reference>
<organism evidence="2">
    <name type="scientific">Phaeocystis antarctica</name>
    <dbReference type="NCBI Taxonomy" id="33657"/>
    <lineage>
        <taxon>Eukaryota</taxon>
        <taxon>Haptista</taxon>
        <taxon>Haptophyta</taxon>
        <taxon>Prymnesiophyceae</taxon>
        <taxon>Phaeocystales</taxon>
        <taxon>Phaeocystaceae</taxon>
        <taxon>Phaeocystis</taxon>
    </lineage>
</organism>
<keyword evidence="1" id="KW-0732">Signal</keyword>